<dbReference type="InterPro" id="IPR036412">
    <property type="entry name" value="HAD-like_sf"/>
</dbReference>
<evidence type="ECO:0000256" key="6">
    <source>
        <dbReference type="ARBA" id="ARBA00022842"/>
    </source>
</evidence>
<dbReference type="PANTHER" id="PTHR21485:SF3">
    <property type="entry name" value="N-ACYLNEURAMINATE CYTIDYLYLTRANSFERASE"/>
    <property type="match status" value="1"/>
</dbReference>
<organism evidence="7">
    <name type="scientific">marine metagenome</name>
    <dbReference type="NCBI Taxonomy" id="408172"/>
    <lineage>
        <taxon>unclassified sequences</taxon>
        <taxon>metagenomes</taxon>
        <taxon>ecological metagenomes</taxon>
    </lineage>
</organism>
<evidence type="ECO:0000256" key="5">
    <source>
        <dbReference type="ARBA" id="ARBA00022801"/>
    </source>
</evidence>
<evidence type="ECO:0000256" key="4">
    <source>
        <dbReference type="ARBA" id="ARBA00022723"/>
    </source>
</evidence>
<protein>
    <recommendedName>
        <fullName evidence="8">3-deoxy-D-manno-octulosonate 8-phosphate phosphatase KdsC</fullName>
    </recommendedName>
</protein>
<evidence type="ECO:0000256" key="2">
    <source>
        <dbReference type="ARBA" id="ARBA00005893"/>
    </source>
</evidence>
<dbReference type="PANTHER" id="PTHR21485">
    <property type="entry name" value="HAD SUPERFAMILY MEMBERS CMAS AND KDSC"/>
    <property type="match status" value="1"/>
</dbReference>
<comment type="subunit">
    <text evidence="3">Homotetramer.</text>
</comment>
<dbReference type="AlphaFoldDB" id="A0A382YRU2"/>
<sequence length="154" mass="17294">MVNTVLLDIDGILTDGAVYVDASGKETKRILFEDIDAIFELKREGFKVGFITGEDNEFCEYVYRRFLPDYMIKGCKDKLRKFKNLAEGQGLDRAYVCYAGDSQRDIELLEFVGQSFAPSDASVHVRNAAKKVLKAARGEGVIRELVDSLLGRLD</sequence>
<evidence type="ECO:0000256" key="3">
    <source>
        <dbReference type="ARBA" id="ARBA00011881"/>
    </source>
</evidence>
<dbReference type="SUPFAM" id="SSF56784">
    <property type="entry name" value="HAD-like"/>
    <property type="match status" value="1"/>
</dbReference>
<evidence type="ECO:0000256" key="1">
    <source>
        <dbReference type="ARBA" id="ARBA00001946"/>
    </source>
</evidence>
<proteinExistence type="inferred from homology"/>
<dbReference type="InterPro" id="IPR023214">
    <property type="entry name" value="HAD_sf"/>
</dbReference>
<dbReference type="GO" id="GO:0046872">
    <property type="term" value="F:metal ion binding"/>
    <property type="evidence" value="ECO:0007669"/>
    <property type="project" value="UniProtKB-KW"/>
</dbReference>
<keyword evidence="5" id="KW-0378">Hydrolase</keyword>
<accession>A0A382YRU2</accession>
<dbReference type="InterPro" id="IPR010023">
    <property type="entry name" value="KdsC_fam"/>
</dbReference>
<dbReference type="Pfam" id="PF08282">
    <property type="entry name" value="Hydrolase_3"/>
    <property type="match status" value="1"/>
</dbReference>
<keyword evidence="6" id="KW-0460">Magnesium</keyword>
<gene>
    <name evidence="7" type="ORF">METZ01_LOCUS438439</name>
</gene>
<dbReference type="InterPro" id="IPR050793">
    <property type="entry name" value="CMP-NeuNAc_synthase"/>
</dbReference>
<dbReference type="SFLD" id="SFLDS00003">
    <property type="entry name" value="Haloacid_Dehalogenase"/>
    <property type="match status" value="1"/>
</dbReference>
<name>A0A382YRU2_9ZZZZ</name>
<comment type="similarity">
    <text evidence="2">Belongs to the KdsC family.</text>
</comment>
<dbReference type="Gene3D" id="3.40.50.1000">
    <property type="entry name" value="HAD superfamily/HAD-like"/>
    <property type="match status" value="1"/>
</dbReference>
<dbReference type="EMBL" id="UINC01177775">
    <property type="protein sequence ID" value="SVD85585.1"/>
    <property type="molecule type" value="Genomic_DNA"/>
</dbReference>
<reference evidence="7" key="1">
    <citation type="submission" date="2018-05" db="EMBL/GenBank/DDBJ databases">
        <authorList>
            <person name="Lanie J.A."/>
            <person name="Ng W.-L."/>
            <person name="Kazmierczak K.M."/>
            <person name="Andrzejewski T.M."/>
            <person name="Davidsen T.M."/>
            <person name="Wayne K.J."/>
            <person name="Tettelin H."/>
            <person name="Glass J.I."/>
            <person name="Rusch D."/>
            <person name="Podicherti R."/>
            <person name="Tsui H.-C.T."/>
            <person name="Winkler M.E."/>
        </authorList>
    </citation>
    <scope>NUCLEOTIDE SEQUENCE</scope>
</reference>
<evidence type="ECO:0000313" key="7">
    <source>
        <dbReference type="EMBL" id="SVD85585.1"/>
    </source>
</evidence>
<dbReference type="GO" id="GO:0008781">
    <property type="term" value="F:N-acylneuraminate cytidylyltransferase activity"/>
    <property type="evidence" value="ECO:0007669"/>
    <property type="project" value="TreeGrafter"/>
</dbReference>
<keyword evidence="4" id="KW-0479">Metal-binding</keyword>
<dbReference type="GO" id="GO:0016788">
    <property type="term" value="F:hydrolase activity, acting on ester bonds"/>
    <property type="evidence" value="ECO:0007669"/>
    <property type="project" value="InterPro"/>
</dbReference>
<dbReference type="SFLD" id="SFLDG01136">
    <property type="entry name" value="C1.6:_Phosphoserine_Phosphatas"/>
    <property type="match status" value="1"/>
</dbReference>
<evidence type="ECO:0008006" key="8">
    <source>
        <dbReference type="Google" id="ProtNLM"/>
    </source>
</evidence>
<dbReference type="SFLD" id="SFLDG01138">
    <property type="entry name" value="C1.6.2:_Deoxy-d-mannose-octulo"/>
    <property type="match status" value="1"/>
</dbReference>
<comment type="cofactor">
    <cofactor evidence="1">
        <name>Mg(2+)</name>
        <dbReference type="ChEBI" id="CHEBI:18420"/>
    </cofactor>
</comment>